<evidence type="ECO:0000259" key="4">
    <source>
        <dbReference type="PROSITE" id="PS50995"/>
    </source>
</evidence>
<evidence type="ECO:0000256" key="3">
    <source>
        <dbReference type="ARBA" id="ARBA00023163"/>
    </source>
</evidence>
<dbReference type="InterPro" id="IPR000835">
    <property type="entry name" value="HTH_MarR-typ"/>
</dbReference>
<dbReference type="Pfam" id="PF12802">
    <property type="entry name" value="MarR_2"/>
    <property type="match status" value="1"/>
</dbReference>
<gene>
    <name evidence="5" type="ORF">H7F51_07265</name>
</gene>
<dbReference type="GO" id="GO:0003700">
    <property type="term" value="F:DNA-binding transcription factor activity"/>
    <property type="evidence" value="ECO:0007669"/>
    <property type="project" value="InterPro"/>
</dbReference>
<dbReference type="InterPro" id="IPR023187">
    <property type="entry name" value="Tscrpt_reg_MarR-type_CS"/>
</dbReference>
<keyword evidence="6" id="KW-1185">Reference proteome</keyword>
<dbReference type="EMBL" id="JACLAW010000005">
    <property type="protein sequence ID" value="MBC2665314.1"/>
    <property type="molecule type" value="Genomic_DNA"/>
</dbReference>
<keyword evidence="1" id="KW-0805">Transcription regulation</keyword>
<evidence type="ECO:0000256" key="1">
    <source>
        <dbReference type="ARBA" id="ARBA00023015"/>
    </source>
</evidence>
<dbReference type="GO" id="GO:0006950">
    <property type="term" value="P:response to stress"/>
    <property type="evidence" value="ECO:0007669"/>
    <property type="project" value="TreeGrafter"/>
</dbReference>
<dbReference type="PANTHER" id="PTHR33164:SF43">
    <property type="entry name" value="HTH-TYPE TRANSCRIPTIONAL REPRESSOR YETL"/>
    <property type="match status" value="1"/>
</dbReference>
<keyword evidence="3" id="KW-0804">Transcription</keyword>
<reference evidence="5 6" key="1">
    <citation type="submission" date="2020-08" db="EMBL/GenBank/DDBJ databases">
        <title>The genome sequence of type strain Novosphingobium flavum NBRC 111647.</title>
        <authorList>
            <person name="Liu Y."/>
        </authorList>
    </citation>
    <scope>NUCLEOTIDE SEQUENCE [LARGE SCALE GENOMIC DNA]</scope>
    <source>
        <strain evidence="5 6">NBRC 111647</strain>
    </source>
</reference>
<accession>A0A7X1FQW8</accession>
<dbReference type="InterPro" id="IPR036388">
    <property type="entry name" value="WH-like_DNA-bd_sf"/>
</dbReference>
<protein>
    <submittedName>
        <fullName evidence="5">MarR family transcriptional regulator</fullName>
    </submittedName>
</protein>
<dbReference type="PANTHER" id="PTHR33164">
    <property type="entry name" value="TRANSCRIPTIONAL REGULATOR, MARR FAMILY"/>
    <property type="match status" value="1"/>
</dbReference>
<dbReference type="RefSeq" id="WP_185663590.1">
    <property type="nucleotide sequence ID" value="NZ_JACLAW010000005.1"/>
</dbReference>
<name>A0A7X1FQW8_9SPHN</name>
<evidence type="ECO:0000313" key="6">
    <source>
        <dbReference type="Proteomes" id="UP000566813"/>
    </source>
</evidence>
<dbReference type="AlphaFoldDB" id="A0A7X1FQW8"/>
<organism evidence="5 6">
    <name type="scientific">Novosphingobium flavum</name>
    <dbReference type="NCBI Taxonomy" id="1778672"/>
    <lineage>
        <taxon>Bacteria</taxon>
        <taxon>Pseudomonadati</taxon>
        <taxon>Pseudomonadota</taxon>
        <taxon>Alphaproteobacteria</taxon>
        <taxon>Sphingomonadales</taxon>
        <taxon>Sphingomonadaceae</taxon>
        <taxon>Novosphingobium</taxon>
    </lineage>
</organism>
<comment type="caution">
    <text evidence="5">The sequence shown here is derived from an EMBL/GenBank/DDBJ whole genome shotgun (WGS) entry which is preliminary data.</text>
</comment>
<dbReference type="InterPro" id="IPR036390">
    <property type="entry name" value="WH_DNA-bd_sf"/>
</dbReference>
<dbReference type="PROSITE" id="PS50995">
    <property type="entry name" value="HTH_MARR_2"/>
    <property type="match status" value="1"/>
</dbReference>
<dbReference type="Gene3D" id="1.10.10.10">
    <property type="entry name" value="Winged helix-like DNA-binding domain superfamily/Winged helix DNA-binding domain"/>
    <property type="match status" value="1"/>
</dbReference>
<dbReference type="InterPro" id="IPR039422">
    <property type="entry name" value="MarR/SlyA-like"/>
</dbReference>
<dbReference type="GO" id="GO:0003677">
    <property type="term" value="F:DNA binding"/>
    <property type="evidence" value="ECO:0007669"/>
    <property type="project" value="UniProtKB-KW"/>
</dbReference>
<feature type="domain" description="HTH marR-type" evidence="4">
    <location>
        <begin position="6"/>
        <end position="136"/>
    </location>
</feature>
<dbReference type="Proteomes" id="UP000566813">
    <property type="component" value="Unassembled WGS sequence"/>
</dbReference>
<sequence length="136" mass="15254">MPAEPTDADYAALAEFRFALRNFQAFSEKRAAECGLTPQQHQALLVIRAARDEPTVGYVAERLILKPHSATGLIDRLVALGLIERQASSKDKRQAILALTGEARTVLRQLSVTHREEVRRLRPLLDALLKRLDDKD</sequence>
<dbReference type="PROSITE" id="PS01117">
    <property type="entry name" value="HTH_MARR_1"/>
    <property type="match status" value="1"/>
</dbReference>
<dbReference type="SMART" id="SM00347">
    <property type="entry name" value="HTH_MARR"/>
    <property type="match status" value="1"/>
</dbReference>
<evidence type="ECO:0000313" key="5">
    <source>
        <dbReference type="EMBL" id="MBC2665314.1"/>
    </source>
</evidence>
<dbReference type="SUPFAM" id="SSF46785">
    <property type="entry name" value="Winged helix' DNA-binding domain"/>
    <property type="match status" value="1"/>
</dbReference>
<proteinExistence type="predicted"/>
<evidence type="ECO:0000256" key="2">
    <source>
        <dbReference type="ARBA" id="ARBA00023125"/>
    </source>
</evidence>
<keyword evidence="2" id="KW-0238">DNA-binding</keyword>